<keyword evidence="3" id="KW-1185">Reference proteome</keyword>
<reference evidence="4" key="1">
    <citation type="submission" date="2022-11" db="UniProtKB">
        <authorList>
            <consortium name="WormBaseParasite"/>
        </authorList>
    </citation>
    <scope>IDENTIFICATION</scope>
</reference>
<accession>A0A914KIX0</accession>
<organism evidence="3 4">
    <name type="scientific">Meloidogyne incognita</name>
    <name type="common">Southern root-knot nematode worm</name>
    <name type="synonym">Oxyuris incognita</name>
    <dbReference type="NCBI Taxonomy" id="6306"/>
    <lineage>
        <taxon>Eukaryota</taxon>
        <taxon>Metazoa</taxon>
        <taxon>Ecdysozoa</taxon>
        <taxon>Nematoda</taxon>
        <taxon>Chromadorea</taxon>
        <taxon>Rhabditida</taxon>
        <taxon>Tylenchina</taxon>
        <taxon>Tylenchomorpha</taxon>
        <taxon>Tylenchoidea</taxon>
        <taxon>Meloidogynidae</taxon>
        <taxon>Meloidogyninae</taxon>
        <taxon>Meloidogyne</taxon>
        <taxon>Meloidogyne incognita group</taxon>
    </lineage>
</organism>
<evidence type="ECO:0000256" key="2">
    <source>
        <dbReference type="SAM" id="SignalP"/>
    </source>
</evidence>
<evidence type="ECO:0000256" key="1">
    <source>
        <dbReference type="SAM" id="MobiDB-lite"/>
    </source>
</evidence>
<proteinExistence type="predicted"/>
<feature type="compositionally biased region" description="Basic residues" evidence="1">
    <location>
        <begin position="37"/>
        <end position="48"/>
    </location>
</feature>
<dbReference type="Proteomes" id="UP000887563">
    <property type="component" value="Unplaced"/>
</dbReference>
<feature type="chain" id="PRO_5037642389" evidence="2">
    <location>
        <begin position="26"/>
        <end position="163"/>
    </location>
</feature>
<feature type="signal peptide" evidence="2">
    <location>
        <begin position="1"/>
        <end position="25"/>
    </location>
</feature>
<sequence length="163" mass="17659">MCLFGSKIIIASILLVIIYEFGVLASTGQGSGSGRGRGGRGRAGRGRRGGNEGSGNEGMTEQEMVDQINQMLNQLSLDRSGTDEERMNRAFGELQHILGTRAGSANQILDRATNRIQQQQNAGAALSAALIEYANRPNTAPEMRALTAILLQNYDYLQNVRLF</sequence>
<feature type="region of interest" description="Disordered" evidence="1">
    <location>
        <begin position="29"/>
        <end position="59"/>
    </location>
</feature>
<evidence type="ECO:0000313" key="4">
    <source>
        <dbReference type="WBParaSite" id="Minc3s00010g00660"/>
    </source>
</evidence>
<dbReference type="WBParaSite" id="Minc3s00010g00660">
    <property type="protein sequence ID" value="Minc3s00010g00660"/>
    <property type="gene ID" value="Minc3s00010g00660"/>
</dbReference>
<protein>
    <submittedName>
        <fullName evidence="4">Uncharacterized protein</fullName>
    </submittedName>
</protein>
<keyword evidence="2" id="KW-0732">Signal</keyword>
<dbReference type="AlphaFoldDB" id="A0A914KIX0"/>
<dbReference type="SUPFAM" id="SSF75708">
    <property type="entry name" value="Chemotaxis phosphatase CheZ"/>
    <property type="match status" value="1"/>
</dbReference>
<name>A0A914KIX0_MELIC</name>
<evidence type="ECO:0000313" key="3">
    <source>
        <dbReference type="Proteomes" id="UP000887563"/>
    </source>
</evidence>